<gene>
    <name evidence="3" type="ORF">N658DRAFT_528114</name>
</gene>
<feature type="compositionally biased region" description="Basic and acidic residues" evidence="1">
    <location>
        <begin position="451"/>
        <end position="475"/>
    </location>
</feature>
<feature type="region of interest" description="Disordered" evidence="1">
    <location>
        <begin position="319"/>
        <end position="376"/>
    </location>
</feature>
<accession>A0AAN6SWZ8</accession>
<sequence length="1059" mass="115936">MMGFPERGPGTTTSDDADHVSTNPLSLHKAVHARRAEYIRRSRIRIKVGTWNVAACPGTDKDLARWFVDGKGLDPALRGAKPSSRNETQGIEDQGNSSVINAPVRVAEDGKIGLYVLGLQEVNMLTAPSQYMSWIYAADDATAGKWKAALEAGLPEGYQLVACEQLAGMLLLVYASPEIAPALSNISTSAVGTGALGYLGNKGAVCTRIVLGEATQLLFVNSHLASGVEDYYLERRVGQAQQIMNQARFEPLSISGVSEEEKTKIGDEDFAFWFGDLNFRLDRIPGDDIRRLLMLHTRGEYDLSKRKLRRESSLDGEPVVVHSLSDSSDELANKISSEQPEQRLEDHAASLETGDEDSLYLPDPDEFPQDPHEDPASLQATLDSLLPHDQLRRLIMERRFFHDGWREGPITFLPTYKYDVGTVALFDSGEKRRPPSWCDRILYRTRKDFEDHQRKTAEEEEARKKDEEMKARGLEEASDDDQILFSYDPDNDGEEQPSASGFEYDEYDEGSDRGDGQTAEQTGHDRLHLDLYTSHQRITSSDHKPLSCIFTLDYDAVVPELKANVHAGVARELDRAENEGRPGITVVADHHDARGSARLSDPESSASIEFGEIAFWKKYTASLTLANTGGVPATLSFVETRAVEDTGSDRASQMQWLRKSFVHPEATADDTGAVDLGNEVSLEPGETVVAVLDALIEDVAHARMLNHGEAALDEVLVLRVTEGRDHFIPVPATWSPTCIGRSVEELIRVPDGGIRPFAKALSEQKSSLGAIRYDLPVRRPAPKELFQLTEAIETISQRVLADAQVLEDCAIPSEPGWPFDEATCKHANTDTRTAHISSILDALDTDTAISSSFPPETPALERLEAAAQTLVLFLRGLTDGVIPTELWRRIEEAAPSIPSLANPNNPPSLDESVHEQDRTTILDILQSAPHHNICFVFLTTTLARVVAELELVKNDSATGSSAAASARGLGLGGVFGGVGRRSLSFVRRATVGAGGGGGASDAWAALDRRRARERRVAEVFGEVVCRGGKRAEAGGAKEGRAAEGRKRAVVEVFLRRRGE</sequence>
<reference evidence="3" key="1">
    <citation type="journal article" date="2023" name="Mol. Phylogenet. Evol.">
        <title>Genome-scale phylogeny and comparative genomics of the fungal order Sordariales.</title>
        <authorList>
            <person name="Hensen N."/>
            <person name="Bonometti L."/>
            <person name="Westerberg I."/>
            <person name="Brannstrom I.O."/>
            <person name="Guillou S."/>
            <person name="Cros-Aarteil S."/>
            <person name="Calhoun S."/>
            <person name="Haridas S."/>
            <person name="Kuo A."/>
            <person name="Mondo S."/>
            <person name="Pangilinan J."/>
            <person name="Riley R."/>
            <person name="LaButti K."/>
            <person name="Andreopoulos B."/>
            <person name="Lipzen A."/>
            <person name="Chen C."/>
            <person name="Yan M."/>
            <person name="Daum C."/>
            <person name="Ng V."/>
            <person name="Clum A."/>
            <person name="Steindorff A."/>
            <person name="Ohm R.A."/>
            <person name="Martin F."/>
            <person name="Silar P."/>
            <person name="Natvig D.O."/>
            <person name="Lalanne C."/>
            <person name="Gautier V."/>
            <person name="Ament-Velasquez S.L."/>
            <person name="Kruys A."/>
            <person name="Hutchinson M.I."/>
            <person name="Powell A.J."/>
            <person name="Barry K."/>
            <person name="Miller A.N."/>
            <person name="Grigoriev I.V."/>
            <person name="Debuchy R."/>
            <person name="Gladieux P."/>
            <person name="Hiltunen Thoren M."/>
            <person name="Johannesson H."/>
        </authorList>
    </citation>
    <scope>NUCLEOTIDE SEQUENCE</scope>
    <source>
        <strain evidence="3">CBS 757.83</strain>
    </source>
</reference>
<dbReference type="InterPro" id="IPR048869">
    <property type="entry name" value="OCRL-1_2_ASH"/>
</dbReference>
<dbReference type="Pfam" id="PF21310">
    <property type="entry name" value="OCRL-like_ASH"/>
    <property type="match status" value="1"/>
</dbReference>
<dbReference type="SMART" id="SM00128">
    <property type="entry name" value="IPPc"/>
    <property type="match status" value="1"/>
</dbReference>
<dbReference type="GO" id="GO:0004439">
    <property type="term" value="F:phosphatidylinositol-4,5-bisphosphate 5-phosphatase activity"/>
    <property type="evidence" value="ECO:0007669"/>
    <property type="project" value="TreeGrafter"/>
</dbReference>
<protein>
    <submittedName>
        <fullName evidence="3">DNase I-like protein</fullName>
    </submittedName>
</protein>
<feature type="compositionally biased region" description="Acidic residues" evidence="1">
    <location>
        <begin position="353"/>
        <end position="368"/>
    </location>
</feature>
<evidence type="ECO:0000313" key="4">
    <source>
        <dbReference type="Proteomes" id="UP001305647"/>
    </source>
</evidence>
<dbReference type="PANTHER" id="PTHR11200:SF300">
    <property type="entry name" value="TYPE II INOSITOL 1,4,5-TRISPHOSPHATE 5-PHOSPHATASE"/>
    <property type="match status" value="1"/>
</dbReference>
<dbReference type="Pfam" id="PF22669">
    <property type="entry name" value="Exo_endo_phos2"/>
    <property type="match status" value="2"/>
</dbReference>
<feature type="compositionally biased region" description="Polar residues" evidence="1">
    <location>
        <begin position="83"/>
        <end position="96"/>
    </location>
</feature>
<reference evidence="3" key="2">
    <citation type="submission" date="2023-05" db="EMBL/GenBank/DDBJ databases">
        <authorList>
            <consortium name="Lawrence Berkeley National Laboratory"/>
            <person name="Steindorff A."/>
            <person name="Hensen N."/>
            <person name="Bonometti L."/>
            <person name="Westerberg I."/>
            <person name="Brannstrom I.O."/>
            <person name="Guillou S."/>
            <person name="Cros-Aarteil S."/>
            <person name="Calhoun S."/>
            <person name="Haridas S."/>
            <person name="Kuo A."/>
            <person name="Mondo S."/>
            <person name="Pangilinan J."/>
            <person name="Riley R."/>
            <person name="Labutti K."/>
            <person name="Andreopoulos B."/>
            <person name="Lipzen A."/>
            <person name="Chen C."/>
            <person name="Yanf M."/>
            <person name="Daum C."/>
            <person name="Ng V."/>
            <person name="Clum A."/>
            <person name="Ohm R."/>
            <person name="Martin F."/>
            <person name="Silar P."/>
            <person name="Natvig D."/>
            <person name="Lalanne C."/>
            <person name="Gautier V."/>
            <person name="Ament-Velasquez S.L."/>
            <person name="Kruys A."/>
            <person name="Hutchinson M.I."/>
            <person name="Powell A.J."/>
            <person name="Barry K."/>
            <person name="Miller A.N."/>
            <person name="Grigoriev I.V."/>
            <person name="Debuchy R."/>
            <person name="Gladieux P."/>
            <person name="Thoren M.H."/>
            <person name="Johannesson H."/>
        </authorList>
    </citation>
    <scope>NUCLEOTIDE SEQUENCE</scope>
    <source>
        <strain evidence="3">CBS 757.83</strain>
    </source>
</reference>
<dbReference type="Gene3D" id="3.60.10.10">
    <property type="entry name" value="Endonuclease/exonuclease/phosphatase"/>
    <property type="match status" value="1"/>
</dbReference>
<dbReference type="InterPro" id="IPR046985">
    <property type="entry name" value="IP5"/>
</dbReference>
<dbReference type="InterPro" id="IPR013783">
    <property type="entry name" value="Ig-like_fold"/>
</dbReference>
<dbReference type="PANTHER" id="PTHR11200">
    <property type="entry name" value="INOSITOL 5-PHOSPHATASE"/>
    <property type="match status" value="1"/>
</dbReference>
<comment type="caution">
    <text evidence="3">The sequence shown here is derived from an EMBL/GenBank/DDBJ whole genome shotgun (WGS) entry which is preliminary data.</text>
</comment>
<feature type="region of interest" description="Disordered" evidence="1">
    <location>
        <begin position="1"/>
        <end position="22"/>
    </location>
</feature>
<keyword evidence="4" id="KW-1185">Reference proteome</keyword>
<dbReference type="EMBL" id="MU863759">
    <property type="protein sequence ID" value="KAK4095922.1"/>
    <property type="molecule type" value="Genomic_DNA"/>
</dbReference>
<evidence type="ECO:0000313" key="3">
    <source>
        <dbReference type="EMBL" id="KAK4095922.1"/>
    </source>
</evidence>
<feature type="domain" description="Inositol polyphosphate-related phosphatase" evidence="2">
    <location>
        <begin position="42"/>
        <end position="478"/>
    </location>
</feature>
<dbReference type="AlphaFoldDB" id="A0AAN6SWZ8"/>
<evidence type="ECO:0000259" key="2">
    <source>
        <dbReference type="SMART" id="SM00128"/>
    </source>
</evidence>
<feature type="compositionally biased region" description="Basic and acidic residues" evidence="1">
    <location>
        <begin position="340"/>
        <end position="349"/>
    </location>
</feature>
<feature type="region of interest" description="Disordered" evidence="1">
    <location>
        <begin position="451"/>
        <end position="523"/>
    </location>
</feature>
<dbReference type="GO" id="GO:0046856">
    <property type="term" value="P:phosphatidylinositol dephosphorylation"/>
    <property type="evidence" value="ECO:0007669"/>
    <property type="project" value="InterPro"/>
</dbReference>
<evidence type="ECO:0000256" key="1">
    <source>
        <dbReference type="SAM" id="MobiDB-lite"/>
    </source>
</evidence>
<dbReference type="Gene3D" id="2.60.40.10">
    <property type="entry name" value="Immunoglobulins"/>
    <property type="match status" value="1"/>
</dbReference>
<feature type="compositionally biased region" description="Polar residues" evidence="1">
    <location>
        <begin position="10"/>
        <end position="22"/>
    </location>
</feature>
<proteinExistence type="predicted"/>
<dbReference type="InterPro" id="IPR000300">
    <property type="entry name" value="IPPc"/>
</dbReference>
<dbReference type="Proteomes" id="UP001305647">
    <property type="component" value="Unassembled WGS sequence"/>
</dbReference>
<organism evidence="3 4">
    <name type="scientific">Parathielavia hyrcaniae</name>
    <dbReference type="NCBI Taxonomy" id="113614"/>
    <lineage>
        <taxon>Eukaryota</taxon>
        <taxon>Fungi</taxon>
        <taxon>Dikarya</taxon>
        <taxon>Ascomycota</taxon>
        <taxon>Pezizomycotina</taxon>
        <taxon>Sordariomycetes</taxon>
        <taxon>Sordariomycetidae</taxon>
        <taxon>Sordariales</taxon>
        <taxon>Chaetomiaceae</taxon>
        <taxon>Parathielavia</taxon>
    </lineage>
</organism>
<name>A0AAN6SWZ8_9PEZI</name>
<dbReference type="SUPFAM" id="SSF56219">
    <property type="entry name" value="DNase I-like"/>
    <property type="match status" value="1"/>
</dbReference>
<feature type="region of interest" description="Disordered" evidence="1">
    <location>
        <begin position="77"/>
        <end position="96"/>
    </location>
</feature>
<dbReference type="InterPro" id="IPR036691">
    <property type="entry name" value="Endo/exonu/phosph_ase_sf"/>
</dbReference>